<comment type="caution">
    <text evidence="2">The sequence shown here is derived from an EMBL/GenBank/DDBJ whole genome shotgun (WGS) entry which is preliminary data.</text>
</comment>
<evidence type="ECO:0000313" key="2">
    <source>
        <dbReference type="EMBL" id="MBQ0929724.1"/>
    </source>
</evidence>
<dbReference type="CDD" id="cd00761">
    <property type="entry name" value="Glyco_tranf_GTA_type"/>
    <property type="match status" value="1"/>
</dbReference>
<proteinExistence type="predicted"/>
<dbReference type="EMBL" id="JAGQDD010000002">
    <property type="protein sequence ID" value="MBQ0929724.1"/>
    <property type="molecule type" value="Genomic_DNA"/>
</dbReference>
<feature type="domain" description="Glycosyltransferase 2-like" evidence="1">
    <location>
        <begin position="5"/>
        <end position="120"/>
    </location>
</feature>
<keyword evidence="3" id="KW-1185">Reference proteome</keyword>
<dbReference type="AlphaFoldDB" id="A0A940Y3Q1"/>
<dbReference type="SUPFAM" id="SSF53448">
    <property type="entry name" value="Nucleotide-diphospho-sugar transferases"/>
    <property type="match status" value="1"/>
</dbReference>
<organism evidence="2 3">
    <name type="scientific">Ideonella alba</name>
    <dbReference type="NCBI Taxonomy" id="2824118"/>
    <lineage>
        <taxon>Bacteria</taxon>
        <taxon>Pseudomonadati</taxon>
        <taxon>Pseudomonadota</taxon>
        <taxon>Betaproteobacteria</taxon>
        <taxon>Burkholderiales</taxon>
        <taxon>Sphaerotilaceae</taxon>
        <taxon>Ideonella</taxon>
    </lineage>
</organism>
<dbReference type="InterPro" id="IPR001173">
    <property type="entry name" value="Glyco_trans_2-like"/>
</dbReference>
<accession>A0A940Y3Q1</accession>
<evidence type="ECO:0000313" key="3">
    <source>
        <dbReference type="Proteomes" id="UP000676246"/>
    </source>
</evidence>
<dbReference type="Pfam" id="PF00535">
    <property type="entry name" value="Glycos_transf_2"/>
    <property type="match status" value="1"/>
</dbReference>
<dbReference type="RefSeq" id="WP_210851974.1">
    <property type="nucleotide sequence ID" value="NZ_JAGQDD010000002.1"/>
</dbReference>
<name>A0A940Y3Q1_9BURK</name>
<dbReference type="Proteomes" id="UP000676246">
    <property type="component" value="Unassembled WGS sequence"/>
</dbReference>
<dbReference type="Gene3D" id="3.90.550.10">
    <property type="entry name" value="Spore Coat Polysaccharide Biosynthesis Protein SpsA, Chain A"/>
    <property type="match status" value="1"/>
</dbReference>
<gene>
    <name evidence="2" type="ORF">KAK03_04430</name>
</gene>
<dbReference type="InterPro" id="IPR029044">
    <property type="entry name" value="Nucleotide-diphossugar_trans"/>
</dbReference>
<reference evidence="2 3" key="1">
    <citation type="submission" date="2021-04" db="EMBL/GenBank/DDBJ databases">
        <title>The genome sequence of Ideonella sp. 3Y2.</title>
        <authorList>
            <person name="Liu Y."/>
        </authorList>
    </citation>
    <scope>NUCLEOTIDE SEQUENCE [LARGE SCALE GENOMIC DNA]</scope>
    <source>
        <strain evidence="2 3">3Y2</strain>
    </source>
</reference>
<protein>
    <submittedName>
        <fullName evidence="2">Glycosyltransferase family 2 protein</fullName>
    </submittedName>
</protein>
<sequence>MKTAIVTPYYKEPRTMLERCLRSVAAQDLPVTHFVVSDGHPQDWIDAQPVRHLRLGCAHGDFGNTPRSIGGILAASEGFDAIAFVDADNWLEPDHVSSCLAVAAQSPQELDYVVASRRLTRDDGSVLPFLTQDDRDGSHIDTNCFFLLPGSFHTLGQWGVMPKPLSVVGDRIYAGSLRAQGLRSARNPRVTVNYLCTWAFVFRAVGEPVPDYAKSTIDLADTTRWWHALDERDRQIVDRLAASRVRFNQPQEVA</sequence>
<evidence type="ECO:0000259" key="1">
    <source>
        <dbReference type="Pfam" id="PF00535"/>
    </source>
</evidence>